<keyword evidence="4" id="KW-1185">Reference proteome</keyword>
<dbReference type="InterPro" id="IPR005149">
    <property type="entry name" value="Tscrpt_reg_PadR_N"/>
</dbReference>
<dbReference type="AlphaFoldDB" id="A0A2S2FHW0"/>
<dbReference type="SUPFAM" id="SSF46785">
    <property type="entry name" value="Winged helix' DNA-binding domain"/>
    <property type="match status" value="1"/>
</dbReference>
<dbReference type="OrthoDB" id="3186544at2"/>
<evidence type="ECO:0000259" key="2">
    <source>
        <dbReference type="Pfam" id="PF10400"/>
    </source>
</evidence>
<gene>
    <name evidence="3" type="ORF">DJ533_09755</name>
</gene>
<organism evidence="3 4">
    <name type="scientific">Acinetobacter defluvii</name>
    <dbReference type="NCBI Taxonomy" id="1871111"/>
    <lineage>
        <taxon>Bacteria</taxon>
        <taxon>Pseudomonadati</taxon>
        <taxon>Pseudomonadota</taxon>
        <taxon>Gammaproteobacteria</taxon>
        <taxon>Moraxellales</taxon>
        <taxon>Moraxellaceae</taxon>
        <taxon>Acinetobacter</taxon>
    </lineage>
</organism>
<protein>
    <submittedName>
        <fullName evidence="3">PadR family transcriptional regulator</fullName>
    </submittedName>
</protein>
<feature type="domain" description="Transcription regulator PadR C-terminal" evidence="2">
    <location>
        <begin position="91"/>
        <end position="174"/>
    </location>
</feature>
<dbReference type="InterPro" id="IPR018309">
    <property type="entry name" value="Tscrpt_reg_PadR_C"/>
</dbReference>
<sequence>MSLAHVLLTSLIEKPSTGFELARRFDRSMGFFWNATHQQIYRELNAMQKKGWISTLEDQADTGRKKTYQVEQLGRIELTDWLVKQGQPAQLREELMVRLRVEAQFGGNTVLPELQRHLELHRDNLKLYQQIFAKDFAHADPQDRTLFIHKMILQLGIDLERGWIDWLEQLIPTLQQFECNTQK</sequence>
<evidence type="ECO:0000313" key="3">
    <source>
        <dbReference type="EMBL" id="AWL30489.1"/>
    </source>
</evidence>
<dbReference type="InterPro" id="IPR036388">
    <property type="entry name" value="WH-like_DNA-bd_sf"/>
</dbReference>
<accession>A0A2S2FHW0</accession>
<dbReference type="PANTHER" id="PTHR43252">
    <property type="entry name" value="TRANSCRIPTIONAL REGULATOR YQJI"/>
    <property type="match status" value="1"/>
</dbReference>
<dbReference type="STRING" id="1871111.GCA_001704615_03266"/>
<dbReference type="Proteomes" id="UP000245977">
    <property type="component" value="Chromosome"/>
</dbReference>
<evidence type="ECO:0000313" key="4">
    <source>
        <dbReference type="Proteomes" id="UP000245977"/>
    </source>
</evidence>
<dbReference type="Pfam" id="PF10400">
    <property type="entry name" value="Vir_act_alpha_C"/>
    <property type="match status" value="1"/>
</dbReference>
<dbReference type="PANTHER" id="PTHR43252:SF4">
    <property type="entry name" value="TRANSCRIPTIONAL REGULATORY PROTEIN"/>
    <property type="match status" value="1"/>
</dbReference>
<dbReference type="Pfam" id="PF03551">
    <property type="entry name" value="PadR"/>
    <property type="match status" value="1"/>
</dbReference>
<evidence type="ECO:0000259" key="1">
    <source>
        <dbReference type="Pfam" id="PF03551"/>
    </source>
</evidence>
<reference evidence="3" key="1">
    <citation type="submission" date="2019-08" db="EMBL/GenBank/DDBJ databases">
        <title>The complete genome of Acinetobacter defluvii strain WCHAD010030.</title>
        <authorList>
            <person name="Hu Y."/>
            <person name="Qin J."/>
            <person name="Feng Y."/>
            <person name="Zong Z."/>
        </authorList>
    </citation>
    <scope>NUCLEOTIDE SEQUENCE</scope>
    <source>
        <strain evidence="3">WCHA30</strain>
    </source>
</reference>
<feature type="domain" description="Transcription regulator PadR N-terminal" evidence="1">
    <location>
        <begin position="7"/>
        <end position="79"/>
    </location>
</feature>
<dbReference type="KEGG" id="adv:DJ533_09755"/>
<proteinExistence type="predicted"/>
<dbReference type="Gene3D" id="1.10.10.10">
    <property type="entry name" value="Winged helix-like DNA-binding domain superfamily/Winged helix DNA-binding domain"/>
    <property type="match status" value="1"/>
</dbReference>
<dbReference type="InterPro" id="IPR036390">
    <property type="entry name" value="WH_DNA-bd_sf"/>
</dbReference>
<dbReference type="RefSeq" id="WP_065993991.1">
    <property type="nucleotide sequence ID" value="NZ_CP029397.2"/>
</dbReference>
<dbReference type="Gene3D" id="6.10.140.190">
    <property type="match status" value="1"/>
</dbReference>
<name>A0A2S2FHW0_9GAMM</name>
<dbReference type="EMBL" id="CP029397">
    <property type="protein sequence ID" value="AWL30489.1"/>
    <property type="molecule type" value="Genomic_DNA"/>
</dbReference>